<dbReference type="AlphaFoldDB" id="A0A183AGC2"/>
<keyword evidence="2" id="KW-1185">Reference proteome</keyword>
<sequence length="105" mass="11875">MKDGGSSVVIYGSNANISFRLTFALDWYSVTSNRANDLVHSSKATVSHQMIRSANSMGLNNFRQNLFESRDALTRRHFHPPNGQIDTACYLHMNRPEVAMVTDER</sequence>
<evidence type="ECO:0000313" key="3">
    <source>
        <dbReference type="WBParaSite" id="ECPE_0000602001-mRNA-1"/>
    </source>
</evidence>
<dbReference type="EMBL" id="UZAN01042930">
    <property type="protein sequence ID" value="VDP77152.1"/>
    <property type="molecule type" value="Genomic_DNA"/>
</dbReference>
<reference evidence="1 2" key="2">
    <citation type="submission" date="2018-11" db="EMBL/GenBank/DDBJ databases">
        <authorList>
            <consortium name="Pathogen Informatics"/>
        </authorList>
    </citation>
    <scope>NUCLEOTIDE SEQUENCE [LARGE SCALE GENOMIC DNA]</scope>
    <source>
        <strain evidence="1 2">Egypt</strain>
    </source>
</reference>
<evidence type="ECO:0000313" key="1">
    <source>
        <dbReference type="EMBL" id="VDP77152.1"/>
    </source>
</evidence>
<name>A0A183AGC2_9TREM</name>
<reference evidence="3" key="1">
    <citation type="submission" date="2016-06" db="UniProtKB">
        <authorList>
            <consortium name="WormBaseParasite"/>
        </authorList>
    </citation>
    <scope>IDENTIFICATION</scope>
</reference>
<accession>A0A183AGC2</accession>
<protein>
    <submittedName>
        <fullName evidence="3">HTH luxR-type domain-containing protein</fullName>
    </submittedName>
</protein>
<organism evidence="3">
    <name type="scientific">Echinostoma caproni</name>
    <dbReference type="NCBI Taxonomy" id="27848"/>
    <lineage>
        <taxon>Eukaryota</taxon>
        <taxon>Metazoa</taxon>
        <taxon>Spiralia</taxon>
        <taxon>Lophotrochozoa</taxon>
        <taxon>Platyhelminthes</taxon>
        <taxon>Trematoda</taxon>
        <taxon>Digenea</taxon>
        <taxon>Plagiorchiida</taxon>
        <taxon>Echinostomata</taxon>
        <taxon>Echinostomatoidea</taxon>
        <taxon>Echinostomatidae</taxon>
        <taxon>Echinostoma</taxon>
    </lineage>
</organism>
<evidence type="ECO:0000313" key="2">
    <source>
        <dbReference type="Proteomes" id="UP000272942"/>
    </source>
</evidence>
<dbReference type="Proteomes" id="UP000272942">
    <property type="component" value="Unassembled WGS sequence"/>
</dbReference>
<gene>
    <name evidence="1" type="ORF">ECPE_LOCUS6007</name>
</gene>
<proteinExistence type="predicted"/>
<dbReference type="WBParaSite" id="ECPE_0000602001-mRNA-1">
    <property type="protein sequence ID" value="ECPE_0000602001-mRNA-1"/>
    <property type="gene ID" value="ECPE_0000602001"/>
</dbReference>